<dbReference type="RefSeq" id="WP_006782979.1">
    <property type="nucleotide sequence ID" value="NZ_CP040506.1"/>
</dbReference>
<evidence type="ECO:0000256" key="1">
    <source>
        <dbReference type="ARBA" id="ARBA00004496"/>
    </source>
</evidence>
<dbReference type="GO" id="GO:0006282">
    <property type="term" value="P:regulation of DNA repair"/>
    <property type="evidence" value="ECO:0007669"/>
    <property type="project" value="UniProtKB-UniRule"/>
</dbReference>
<evidence type="ECO:0000259" key="6">
    <source>
        <dbReference type="Pfam" id="PF02631"/>
    </source>
</evidence>
<dbReference type="HOGENOM" id="CLU_066607_4_2_9"/>
<sequence>MTVTGIVPLDKRRSKVFLEEDFAFVLYKGELRRYHIEEGGELSEEAYREIMALIICKRARERAVNILKNSDKTELELRRKLRDGFYPEEAIDSAIRMLKDYRYVDDENYATRYVETQGSKKSKRQLSFDLERKGIDRDTITRLLEDNPVDEESQIRDFLRKKHYEPDKTEQKERAKLAAALGRKGFSFESIKRAMAADFDEESF</sequence>
<evidence type="ECO:0000256" key="3">
    <source>
        <dbReference type="ARBA" id="ARBA00018111"/>
    </source>
</evidence>
<evidence type="ECO:0000259" key="8">
    <source>
        <dbReference type="Pfam" id="PF21982"/>
    </source>
</evidence>
<feature type="domain" description="RecX second three-helical" evidence="6">
    <location>
        <begin position="105"/>
        <end position="142"/>
    </location>
</feature>
<dbReference type="InterPro" id="IPR003783">
    <property type="entry name" value="Regulatory_RecX"/>
</dbReference>
<dbReference type="EMBL" id="ADLN01000127">
    <property type="protein sequence ID" value="EHI57084.1"/>
    <property type="molecule type" value="Genomic_DNA"/>
</dbReference>
<dbReference type="InterPro" id="IPR053925">
    <property type="entry name" value="RecX_HTH_3rd"/>
</dbReference>
<evidence type="ECO:0000256" key="5">
    <source>
        <dbReference type="HAMAP-Rule" id="MF_01114"/>
    </source>
</evidence>
<reference evidence="9 10" key="1">
    <citation type="submission" date="2011-08" db="EMBL/GenBank/DDBJ databases">
        <title>The Genome Sequence of Clostridium hathewayi WAL-18680.</title>
        <authorList>
            <consortium name="The Broad Institute Genome Sequencing Platform"/>
            <person name="Earl A."/>
            <person name="Ward D."/>
            <person name="Feldgarden M."/>
            <person name="Gevers D."/>
            <person name="Finegold S.M."/>
            <person name="Summanen P.H."/>
            <person name="Molitoris D.R."/>
            <person name="Song M."/>
            <person name="Daigneault M."/>
            <person name="Allen-Vercoe E."/>
            <person name="Young S.K."/>
            <person name="Zeng Q."/>
            <person name="Gargeya S."/>
            <person name="Fitzgerald M."/>
            <person name="Haas B."/>
            <person name="Abouelleil A."/>
            <person name="Alvarado L."/>
            <person name="Arachchi H.M."/>
            <person name="Berlin A."/>
            <person name="Brown A."/>
            <person name="Chapman S.B."/>
            <person name="Chen Z."/>
            <person name="Dunbar C."/>
            <person name="Freedman E."/>
            <person name="Gearin G."/>
            <person name="Gellesch M."/>
            <person name="Goldberg J."/>
            <person name="Griggs A."/>
            <person name="Gujja S."/>
            <person name="Heiman D."/>
            <person name="Howarth C."/>
            <person name="Larson L."/>
            <person name="Lui A."/>
            <person name="MacDonald P.J.P."/>
            <person name="Montmayeur A."/>
            <person name="Murphy C."/>
            <person name="Neiman D."/>
            <person name="Pearson M."/>
            <person name="Priest M."/>
            <person name="Roberts A."/>
            <person name="Saif S."/>
            <person name="Shea T."/>
            <person name="Shenoy N."/>
            <person name="Sisk P."/>
            <person name="Stolte C."/>
            <person name="Sykes S."/>
            <person name="Wortman J."/>
            <person name="Nusbaum C."/>
            <person name="Birren B."/>
        </authorList>
    </citation>
    <scope>NUCLEOTIDE SEQUENCE [LARGE SCALE GENOMIC DNA]</scope>
    <source>
        <strain evidence="9 10">WAL-18680</strain>
    </source>
</reference>
<dbReference type="Pfam" id="PF21982">
    <property type="entry name" value="RecX_HTH1"/>
    <property type="match status" value="1"/>
</dbReference>
<dbReference type="AlphaFoldDB" id="G5INB3"/>
<comment type="caution">
    <text evidence="9">The sequence shown here is derived from an EMBL/GenBank/DDBJ whole genome shotgun (WGS) entry which is preliminary data.</text>
</comment>
<evidence type="ECO:0000313" key="10">
    <source>
        <dbReference type="Proteomes" id="UP000005384"/>
    </source>
</evidence>
<keyword evidence="4 5" id="KW-0963">Cytoplasm</keyword>
<accession>G5INB3</accession>
<comment type="similarity">
    <text evidence="2 5">Belongs to the RecX family.</text>
</comment>
<keyword evidence="10" id="KW-1185">Reference proteome</keyword>
<organism evidence="9 10">
    <name type="scientific">Hungatella hathewayi WAL-18680</name>
    <dbReference type="NCBI Taxonomy" id="742737"/>
    <lineage>
        <taxon>Bacteria</taxon>
        <taxon>Bacillati</taxon>
        <taxon>Bacillota</taxon>
        <taxon>Clostridia</taxon>
        <taxon>Lachnospirales</taxon>
        <taxon>Lachnospiraceae</taxon>
        <taxon>Hungatella</taxon>
    </lineage>
</organism>
<feature type="domain" description="RecX first three-helical" evidence="8">
    <location>
        <begin position="59"/>
        <end position="95"/>
    </location>
</feature>
<dbReference type="GO" id="GO:0005737">
    <property type="term" value="C:cytoplasm"/>
    <property type="evidence" value="ECO:0007669"/>
    <property type="project" value="UniProtKB-SubCell"/>
</dbReference>
<comment type="function">
    <text evidence="5">Modulates RecA activity.</text>
</comment>
<dbReference type="InterPro" id="IPR053924">
    <property type="entry name" value="RecX_HTH_2nd"/>
</dbReference>
<evidence type="ECO:0000256" key="2">
    <source>
        <dbReference type="ARBA" id="ARBA00009695"/>
    </source>
</evidence>
<proteinExistence type="inferred from homology"/>
<dbReference type="InterPro" id="IPR053926">
    <property type="entry name" value="RecX_HTH_1st"/>
</dbReference>
<dbReference type="InterPro" id="IPR036388">
    <property type="entry name" value="WH-like_DNA-bd_sf"/>
</dbReference>
<dbReference type="PANTHER" id="PTHR33602">
    <property type="entry name" value="REGULATORY PROTEIN RECX FAMILY PROTEIN"/>
    <property type="match status" value="1"/>
</dbReference>
<dbReference type="Gene3D" id="1.10.10.10">
    <property type="entry name" value="Winged helix-like DNA-binding domain superfamily/Winged helix DNA-binding domain"/>
    <property type="match status" value="3"/>
</dbReference>
<dbReference type="OrthoDB" id="9804967at2"/>
<comment type="subcellular location">
    <subcellularLocation>
        <location evidence="1 5">Cytoplasm</location>
    </subcellularLocation>
</comment>
<gene>
    <name evidence="5" type="primary">recX</name>
    <name evidence="9" type="ORF">HMPREF9473_04991</name>
</gene>
<evidence type="ECO:0000256" key="4">
    <source>
        <dbReference type="ARBA" id="ARBA00022490"/>
    </source>
</evidence>
<dbReference type="Pfam" id="PF21981">
    <property type="entry name" value="RecX_HTH3"/>
    <property type="match status" value="1"/>
</dbReference>
<dbReference type="PANTHER" id="PTHR33602:SF1">
    <property type="entry name" value="REGULATORY PROTEIN RECX FAMILY PROTEIN"/>
    <property type="match status" value="1"/>
</dbReference>
<evidence type="ECO:0000313" key="9">
    <source>
        <dbReference type="EMBL" id="EHI57084.1"/>
    </source>
</evidence>
<dbReference type="HAMAP" id="MF_01114">
    <property type="entry name" value="RecX"/>
    <property type="match status" value="1"/>
</dbReference>
<dbReference type="Proteomes" id="UP000005384">
    <property type="component" value="Unassembled WGS sequence"/>
</dbReference>
<evidence type="ECO:0000259" key="7">
    <source>
        <dbReference type="Pfam" id="PF21981"/>
    </source>
</evidence>
<feature type="domain" description="RecX third three-helical" evidence="7">
    <location>
        <begin position="150"/>
        <end position="195"/>
    </location>
</feature>
<dbReference type="Pfam" id="PF02631">
    <property type="entry name" value="RecX_HTH2"/>
    <property type="match status" value="1"/>
</dbReference>
<dbReference type="PATRIC" id="fig|742737.3.peg.4977"/>
<protein>
    <recommendedName>
        <fullName evidence="3 5">Regulatory protein RecX</fullName>
    </recommendedName>
</protein>
<name>G5INB3_9FIRM</name>